<dbReference type="Proteomes" id="UP001482231">
    <property type="component" value="Unassembled WGS sequence"/>
</dbReference>
<keyword evidence="6" id="KW-1185">Reference proteome</keyword>
<organism evidence="5 6">
    <name type="scientific">Thiobacter aerophilum</name>
    <dbReference type="NCBI Taxonomy" id="3121275"/>
    <lineage>
        <taxon>Bacteria</taxon>
        <taxon>Pseudomonadati</taxon>
        <taxon>Pseudomonadota</taxon>
        <taxon>Betaproteobacteria</taxon>
        <taxon>Burkholderiales</taxon>
        <taxon>Thiobacteraceae</taxon>
        <taxon>Thiobacter</taxon>
    </lineage>
</organism>
<sequence length="479" mass="54223">MLEILIGVLLLFFVLGALWIGLRLGHMARLQEQSPVEIGQMLEDKHRLMLADLHDNLNKQGDRINQVIADQAERQRSVISLELKLTRESMHQLQVAQTESLGQLREMMARSLMETTAATQERLNALREDTLARLTQTMSEQGRADQELITKTMAAVTQQLMSAMEALTKTTDSRLEQISGKVSERLDEGFRKTNETFAQVMARLATIDEAQKKIDGLTSNVVSLQELLGDKRARGAFGEVQLETLVRNILPNNSLQPIYAMQHKLSNGTRVDCALFLPEPTGTVAVDSKFPLENYHRMFDKSLSEAERAAAQRQFKQDVKKHIDDIAAKYIIPNETADGAVMFVPAEAVFAEIHGYHPDVVEYAMQKRVWIVSPTTMMAILNTARAVIKDVETRKQVHIIKDSLAKLAKDFHMFDARMKKLADHIRQAHEDAERVHTTSQRISRRFAQIEAVELEHEEAAARFQLLEVEEDEQAARPVN</sequence>
<evidence type="ECO:0000313" key="6">
    <source>
        <dbReference type="Proteomes" id="UP001482231"/>
    </source>
</evidence>
<evidence type="ECO:0000256" key="4">
    <source>
        <dbReference type="ARBA" id="ARBA00023172"/>
    </source>
</evidence>
<dbReference type="RefSeq" id="WP_347306422.1">
    <property type="nucleotide sequence ID" value="NZ_JBAJEX010000001.1"/>
</dbReference>
<dbReference type="InterPro" id="IPR003798">
    <property type="entry name" value="DNA_recombination_RmuC"/>
</dbReference>
<dbReference type="PANTHER" id="PTHR30563:SF0">
    <property type="entry name" value="DNA RECOMBINATION PROTEIN RMUC"/>
    <property type="match status" value="1"/>
</dbReference>
<evidence type="ECO:0000313" key="5">
    <source>
        <dbReference type="EMBL" id="MEO1765882.1"/>
    </source>
</evidence>
<evidence type="ECO:0000256" key="3">
    <source>
        <dbReference type="ARBA" id="ARBA00023054"/>
    </source>
</evidence>
<comment type="function">
    <text evidence="1">Involved in DNA recombination.</text>
</comment>
<protein>
    <submittedName>
        <fullName evidence="5">DNA recombination protein RmuC</fullName>
    </submittedName>
</protein>
<accession>A0ABV0EDH6</accession>
<comment type="caution">
    <text evidence="5">The sequence shown here is derived from an EMBL/GenBank/DDBJ whole genome shotgun (WGS) entry which is preliminary data.</text>
</comment>
<dbReference type="PANTHER" id="PTHR30563">
    <property type="entry name" value="DNA RECOMBINATION PROTEIN RMUC"/>
    <property type="match status" value="1"/>
</dbReference>
<proteinExistence type="inferred from homology"/>
<evidence type="ECO:0000256" key="2">
    <source>
        <dbReference type="ARBA" id="ARBA00009840"/>
    </source>
</evidence>
<keyword evidence="4" id="KW-0233">DNA recombination</keyword>
<keyword evidence="3" id="KW-0175">Coiled coil</keyword>
<name>A0ABV0EDH6_9BURK</name>
<evidence type="ECO:0000256" key="1">
    <source>
        <dbReference type="ARBA" id="ARBA00003416"/>
    </source>
</evidence>
<gene>
    <name evidence="5" type="ORF">V6E02_01425</name>
</gene>
<dbReference type="EMBL" id="JBAJEX010000001">
    <property type="protein sequence ID" value="MEO1765882.1"/>
    <property type="molecule type" value="Genomic_DNA"/>
</dbReference>
<comment type="similarity">
    <text evidence="2">Belongs to the RmuC family.</text>
</comment>
<dbReference type="Pfam" id="PF02646">
    <property type="entry name" value="RmuC"/>
    <property type="match status" value="1"/>
</dbReference>
<reference evidence="5 6" key="1">
    <citation type="submission" date="2024-02" db="EMBL/GenBank/DDBJ databases">
        <title>New thermophilic sulfur-oxidizing bacteria from a hot springs of the Uzon caldera (Kamchatka, Russia).</title>
        <authorList>
            <person name="Dukat A.M."/>
            <person name="Elcheninov A.G."/>
            <person name="Frolov E.N."/>
        </authorList>
    </citation>
    <scope>NUCLEOTIDE SEQUENCE [LARGE SCALE GENOMIC DNA]</scope>
    <source>
        <strain evidence="5 6">AK1</strain>
    </source>
</reference>